<keyword evidence="1" id="KW-1133">Transmembrane helix</keyword>
<evidence type="ECO:0000256" key="1">
    <source>
        <dbReference type="SAM" id="Phobius"/>
    </source>
</evidence>
<dbReference type="AlphaFoldDB" id="A0A9W6KB08"/>
<feature type="transmembrane region" description="Helical" evidence="1">
    <location>
        <begin position="81"/>
        <end position="101"/>
    </location>
</feature>
<dbReference type="RefSeq" id="WP_261962318.1">
    <property type="nucleotide sequence ID" value="NZ_BAAAXA010000001.1"/>
</dbReference>
<evidence type="ECO:0000313" key="3">
    <source>
        <dbReference type="Proteomes" id="UP001143480"/>
    </source>
</evidence>
<evidence type="ECO:0000313" key="2">
    <source>
        <dbReference type="EMBL" id="GLK98800.1"/>
    </source>
</evidence>
<feature type="transmembrane region" description="Helical" evidence="1">
    <location>
        <begin position="107"/>
        <end position="133"/>
    </location>
</feature>
<proteinExistence type="predicted"/>
<reference evidence="2" key="2">
    <citation type="submission" date="2023-01" db="EMBL/GenBank/DDBJ databases">
        <authorList>
            <person name="Sun Q."/>
            <person name="Evtushenko L."/>
        </authorList>
    </citation>
    <scope>NUCLEOTIDE SEQUENCE</scope>
    <source>
        <strain evidence="2">VKM Ac-1321</strain>
    </source>
</reference>
<gene>
    <name evidence="2" type="ORF">GCM10017581_005410</name>
</gene>
<dbReference type="EMBL" id="BSFP01000002">
    <property type="protein sequence ID" value="GLK98800.1"/>
    <property type="molecule type" value="Genomic_DNA"/>
</dbReference>
<organism evidence="2 3">
    <name type="scientific">Dactylosporangium matsuzakiense</name>
    <dbReference type="NCBI Taxonomy" id="53360"/>
    <lineage>
        <taxon>Bacteria</taxon>
        <taxon>Bacillati</taxon>
        <taxon>Actinomycetota</taxon>
        <taxon>Actinomycetes</taxon>
        <taxon>Micromonosporales</taxon>
        <taxon>Micromonosporaceae</taxon>
        <taxon>Dactylosporangium</taxon>
    </lineage>
</organism>
<dbReference type="Proteomes" id="UP001143480">
    <property type="component" value="Unassembled WGS sequence"/>
</dbReference>
<feature type="transmembrane region" description="Helical" evidence="1">
    <location>
        <begin position="12"/>
        <end position="36"/>
    </location>
</feature>
<feature type="transmembrane region" description="Helical" evidence="1">
    <location>
        <begin position="56"/>
        <end position="76"/>
    </location>
</feature>
<sequence>MTTHAVGRPRSLPLTQVLGGIAVALLSAAAWFAWMGWDGEYQVDPLTQEASGPYEIWQVAGCVASLLVVLVGALLLRVRWFVAAPAMTVAFTASWTVTAAASDESGLFLVGTVLVFMGLAVGTTVVSLLVLALRRRARPGRGR</sequence>
<keyword evidence="3" id="KW-1185">Reference proteome</keyword>
<accession>A0A9W6KB08</accession>
<keyword evidence="1" id="KW-0812">Transmembrane</keyword>
<protein>
    <submittedName>
        <fullName evidence="2">Uncharacterized protein</fullName>
    </submittedName>
</protein>
<comment type="caution">
    <text evidence="2">The sequence shown here is derived from an EMBL/GenBank/DDBJ whole genome shotgun (WGS) entry which is preliminary data.</text>
</comment>
<reference evidence="2" key="1">
    <citation type="journal article" date="2014" name="Int. J. Syst. Evol. Microbiol.">
        <title>Complete genome sequence of Corynebacterium casei LMG S-19264T (=DSM 44701T), isolated from a smear-ripened cheese.</title>
        <authorList>
            <consortium name="US DOE Joint Genome Institute (JGI-PGF)"/>
            <person name="Walter F."/>
            <person name="Albersmeier A."/>
            <person name="Kalinowski J."/>
            <person name="Ruckert C."/>
        </authorList>
    </citation>
    <scope>NUCLEOTIDE SEQUENCE</scope>
    <source>
        <strain evidence="2">VKM Ac-1321</strain>
    </source>
</reference>
<name>A0A9W6KB08_9ACTN</name>
<keyword evidence="1" id="KW-0472">Membrane</keyword>